<keyword evidence="1" id="KW-0614">Plasmid</keyword>
<geneLocation type="plasmid" evidence="1 2">
    <name>unnamed2</name>
</geneLocation>
<accession>A0ABZ1E3N9</accession>
<sequence length="163" mass="18817">MKHSDSRSGECAARHKKEAAIETAKLLRSYARALSRHTLRSFTQEELRQRWRLGPDTVRAILASVYPNVSTLPKSFELLEVLSIDGVNDAIREWVDTTDLGRAIFCADLLTMDEWRETVIRETKLDASHYYRALKTGKHPSIRLGKSYRFRPAHAVHERKNQK</sequence>
<name>A0ABZ1E3N9_9RHOB</name>
<dbReference type="EMBL" id="CP135445">
    <property type="protein sequence ID" value="WRY35644.1"/>
    <property type="molecule type" value="Genomic_DNA"/>
</dbReference>
<organism evidence="1 2">
    <name type="scientific">Thioclava litoralis</name>
    <dbReference type="NCBI Taxonomy" id="3076557"/>
    <lineage>
        <taxon>Bacteria</taxon>
        <taxon>Pseudomonadati</taxon>
        <taxon>Pseudomonadota</taxon>
        <taxon>Alphaproteobacteria</taxon>
        <taxon>Rhodobacterales</taxon>
        <taxon>Paracoccaceae</taxon>
        <taxon>Thioclava</taxon>
    </lineage>
</organism>
<reference evidence="1 2" key="1">
    <citation type="submission" date="2023-09" db="EMBL/GenBank/DDBJ databases">
        <title>Thioclava shenzhenensis sp. nov., a multidrug resistant bacteria-antagonizing species isolated from coastal seawater.</title>
        <authorList>
            <person name="Long M."/>
        </authorList>
    </citation>
    <scope>NUCLEOTIDE SEQUENCE [LARGE SCALE GENOMIC DNA]</scope>
    <source>
        <strain evidence="1 2">FTW29</strain>
        <plasmid evidence="1 2">unnamed2</plasmid>
    </source>
</reference>
<gene>
    <name evidence="1" type="ORF">RPE78_17460</name>
</gene>
<proteinExistence type="predicted"/>
<dbReference type="RefSeq" id="WP_330629376.1">
    <property type="nucleotide sequence ID" value="NZ_CP135445.1"/>
</dbReference>
<keyword evidence="2" id="KW-1185">Reference proteome</keyword>
<evidence type="ECO:0000313" key="2">
    <source>
        <dbReference type="Proteomes" id="UP001623290"/>
    </source>
</evidence>
<protein>
    <submittedName>
        <fullName evidence="1">Uncharacterized protein</fullName>
    </submittedName>
</protein>
<dbReference type="Proteomes" id="UP001623290">
    <property type="component" value="Plasmid unnamed2"/>
</dbReference>
<evidence type="ECO:0000313" key="1">
    <source>
        <dbReference type="EMBL" id="WRY35644.1"/>
    </source>
</evidence>